<reference evidence="1 2" key="1">
    <citation type="journal article" date="2018" name="Sci. Rep.">
        <title>Characterisation of pathogen-specific regions and novel effector candidates in Fusarium oxysporum f. sp. cepae.</title>
        <authorList>
            <person name="Armitage A.D."/>
            <person name="Taylor A."/>
            <person name="Sobczyk M.K."/>
            <person name="Baxter L."/>
            <person name="Greenfield B.P."/>
            <person name="Bates H.J."/>
            <person name="Wilson F."/>
            <person name="Jackson A.C."/>
            <person name="Ott S."/>
            <person name="Harrison R.J."/>
            <person name="Clarkson J.P."/>
        </authorList>
    </citation>
    <scope>NUCLEOTIDE SEQUENCE [LARGE SCALE GENOMIC DNA]</scope>
    <source>
        <strain evidence="1 2">Fo_A13</strain>
    </source>
</reference>
<name>A0A420MBT7_FUSOX</name>
<accession>A0A420MBT7</accession>
<sequence length="31" mass="3421">MPTEDIQVEKAVNVGKEVTVVHQTINLNEGK</sequence>
<evidence type="ECO:0000313" key="1">
    <source>
        <dbReference type="EMBL" id="RKK65518.1"/>
    </source>
</evidence>
<protein>
    <submittedName>
        <fullName evidence="1">Uncharacterized protein</fullName>
    </submittedName>
</protein>
<comment type="caution">
    <text evidence="1">The sequence shown here is derived from an EMBL/GenBank/DDBJ whole genome shotgun (WGS) entry which is preliminary data.</text>
</comment>
<dbReference type="EMBL" id="MRCX01000407">
    <property type="protein sequence ID" value="RKK65518.1"/>
    <property type="molecule type" value="Genomic_DNA"/>
</dbReference>
<organism evidence="1 2">
    <name type="scientific">Fusarium oxysporum</name>
    <name type="common">Fusarium vascular wilt</name>
    <dbReference type="NCBI Taxonomy" id="5507"/>
    <lineage>
        <taxon>Eukaryota</taxon>
        <taxon>Fungi</taxon>
        <taxon>Dikarya</taxon>
        <taxon>Ascomycota</taxon>
        <taxon>Pezizomycotina</taxon>
        <taxon>Sordariomycetes</taxon>
        <taxon>Hypocreomycetidae</taxon>
        <taxon>Hypocreales</taxon>
        <taxon>Nectriaceae</taxon>
        <taxon>Fusarium</taxon>
        <taxon>Fusarium oxysporum species complex</taxon>
    </lineage>
</organism>
<dbReference type="Proteomes" id="UP000285084">
    <property type="component" value="Unassembled WGS sequence"/>
</dbReference>
<dbReference type="AlphaFoldDB" id="A0A420MBT7"/>
<proteinExistence type="predicted"/>
<evidence type="ECO:0000313" key="2">
    <source>
        <dbReference type="Proteomes" id="UP000285084"/>
    </source>
</evidence>
<gene>
    <name evidence="1" type="ORF">BFJ69_g16216</name>
</gene>